<comment type="caution">
    <text evidence="2">The sequence shown here is derived from an EMBL/GenBank/DDBJ whole genome shotgun (WGS) entry which is preliminary data.</text>
</comment>
<evidence type="ECO:0000313" key="2">
    <source>
        <dbReference type="EMBL" id="MBL7632374.1"/>
    </source>
</evidence>
<reference evidence="2" key="1">
    <citation type="submission" date="2020-12" db="EMBL/GenBank/DDBJ databases">
        <title>Genomic characterization of non-nitrogen-fixing Frankia strains.</title>
        <authorList>
            <person name="Carlos-Shanley C."/>
            <person name="Guerra T."/>
            <person name="Hahn D."/>
        </authorList>
    </citation>
    <scope>NUCLEOTIDE SEQUENCE</scope>
    <source>
        <strain evidence="2">CN6</strain>
    </source>
</reference>
<feature type="region of interest" description="Disordered" evidence="1">
    <location>
        <begin position="45"/>
        <end position="77"/>
    </location>
</feature>
<sequence length="77" mass="8568">MGATSEHGRRSASGGLFHTLAAGLDQDEREQTLNLIRQRLFADRAAAAAGQRDRQVDVGTRTRARRRRDNPDQRPKG</sequence>
<gene>
    <name evidence="2" type="ORF">I7412_35515</name>
</gene>
<evidence type="ECO:0000313" key="3">
    <source>
        <dbReference type="Proteomes" id="UP000604475"/>
    </source>
</evidence>
<evidence type="ECO:0000256" key="1">
    <source>
        <dbReference type="SAM" id="MobiDB-lite"/>
    </source>
</evidence>
<keyword evidence="3" id="KW-1185">Reference proteome</keyword>
<accession>A0A937RP61</accession>
<name>A0A937RP61_9ACTN</name>
<organism evidence="2 3">
    <name type="scientific">Frankia nepalensis</name>
    <dbReference type="NCBI Taxonomy" id="1836974"/>
    <lineage>
        <taxon>Bacteria</taxon>
        <taxon>Bacillati</taxon>
        <taxon>Actinomycetota</taxon>
        <taxon>Actinomycetes</taxon>
        <taxon>Frankiales</taxon>
        <taxon>Frankiaceae</taxon>
        <taxon>Frankia</taxon>
    </lineage>
</organism>
<dbReference type="RefSeq" id="WP_203005284.1">
    <property type="nucleotide sequence ID" value="NZ_JADWYU010000103.1"/>
</dbReference>
<protein>
    <submittedName>
        <fullName evidence="2">Uncharacterized protein</fullName>
    </submittedName>
</protein>
<dbReference type="EMBL" id="JAEACQ010000315">
    <property type="protein sequence ID" value="MBL7632374.1"/>
    <property type="molecule type" value="Genomic_DNA"/>
</dbReference>
<dbReference type="AlphaFoldDB" id="A0A937RP61"/>
<proteinExistence type="predicted"/>
<dbReference type="Proteomes" id="UP000604475">
    <property type="component" value="Unassembled WGS sequence"/>
</dbReference>